<dbReference type="VEuPathDB" id="FungiDB:An07g08050"/>
<gene>
    <name evidence="2" type="ORF">An07g08050</name>
</gene>
<dbReference type="RefSeq" id="XP_059601033.1">
    <property type="nucleotide sequence ID" value="XM_059748620.1"/>
</dbReference>
<reference evidence="2" key="1">
    <citation type="submission" date="2025-02" db="EMBL/GenBank/DDBJ databases">
        <authorList>
            <consortium name="NCBI Genome Project"/>
        </authorList>
    </citation>
    <scope>NUCLEOTIDE SEQUENCE</scope>
</reference>
<dbReference type="AlphaFoldDB" id="A0AAJ8BQE3"/>
<reference evidence="2" key="2">
    <citation type="submission" date="2025-08" db="UniProtKB">
        <authorList>
            <consortium name="RefSeq"/>
        </authorList>
    </citation>
    <scope>IDENTIFICATION</scope>
</reference>
<dbReference type="GeneID" id="84591487"/>
<name>A0AAJ8BQE3_ASPNG</name>
<accession>A0AAJ8BQE3</accession>
<feature type="region of interest" description="Disordered" evidence="1">
    <location>
        <begin position="33"/>
        <end position="59"/>
    </location>
</feature>
<evidence type="ECO:0000313" key="2">
    <source>
        <dbReference type="RefSeq" id="XP_059601033.1"/>
    </source>
</evidence>
<organism evidence="2">
    <name type="scientific">Aspergillus niger</name>
    <dbReference type="NCBI Taxonomy" id="5061"/>
    <lineage>
        <taxon>Eukaryota</taxon>
        <taxon>Fungi</taxon>
        <taxon>Dikarya</taxon>
        <taxon>Ascomycota</taxon>
        <taxon>Pezizomycotina</taxon>
        <taxon>Eurotiomycetes</taxon>
        <taxon>Eurotiomycetidae</taxon>
        <taxon>Eurotiales</taxon>
        <taxon>Aspergillaceae</taxon>
        <taxon>Aspergillus</taxon>
        <taxon>Aspergillus subgen. Circumdati</taxon>
    </lineage>
</organism>
<sequence>MPPRAASHSAPGISRSPSSLLAAKVNEKASAYHLSSAGQSARYPEPHRQNIVNESKRLHSSISRRDVCIVVVDLVVVHRLNIQKHVPVSSSDGSGQSWQY</sequence>
<protein>
    <submittedName>
        <fullName evidence="2">Uncharacterized protein</fullName>
    </submittedName>
</protein>
<dbReference type="KEGG" id="ang:An07g08050"/>
<evidence type="ECO:0000256" key="1">
    <source>
        <dbReference type="SAM" id="MobiDB-lite"/>
    </source>
</evidence>
<proteinExistence type="predicted"/>